<evidence type="ECO:0000256" key="5">
    <source>
        <dbReference type="SAM" id="Phobius"/>
    </source>
</evidence>
<evidence type="ECO:0000313" key="6">
    <source>
        <dbReference type="EMBL" id="MEE3928508.1"/>
    </source>
</evidence>
<evidence type="ECO:0000256" key="2">
    <source>
        <dbReference type="ARBA" id="ARBA00022692"/>
    </source>
</evidence>
<proteinExistence type="predicted"/>
<evidence type="ECO:0000256" key="4">
    <source>
        <dbReference type="ARBA" id="ARBA00023136"/>
    </source>
</evidence>
<gene>
    <name evidence="6" type="ORF">V2E24_02875</name>
</gene>
<reference evidence="6" key="1">
    <citation type="submission" date="2024-01" db="EMBL/GenBank/DDBJ databases">
        <title>Genome sequence of Mycoplasma ciconiae type strain DSM 25251.</title>
        <authorList>
            <person name="Spergser J."/>
        </authorList>
    </citation>
    <scope>NUCLEOTIDE SEQUENCE [LARGE SCALE GENOMIC DNA]</scope>
    <source>
        <strain evidence="6">DSM 25251</strain>
    </source>
</reference>
<organism evidence="6 7">
    <name type="scientific">Mycoplasmopsis ciconiae</name>
    <dbReference type="NCBI Taxonomy" id="561067"/>
    <lineage>
        <taxon>Bacteria</taxon>
        <taxon>Bacillati</taxon>
        <taxon>Mycoplasmatota</taxon>
        <taxon>Mycoplasmoidales</taxon>
        <taxon>Metamycoplasmataceae</taxon>
        <taxon>Mycoplasmopsis</taxon>
    </lineage>
</organism>
<keyword evidence="2 5" id="KW-0812">Transmembrane</keyword>
<feature type="transmembrane region" description="Helical" evidence="5">
    <location>
        <begin position="216"/>
        <end position="236"/>
    </location>
</feature>
<dbReference type="PANTHER" id="PTHR11040">
    <property type="entry name" value="ZINC/IRON TRANSPORTER"/>
    <property type="match status" value="1"/>
</dbReference>
<dbReference type="RefSeq" id="WP_330500920.1">
    <property type="nucleotide sequence ID" value="NZ_JAZDWZ010000008.1"/>
</dbReference>
<evidence type="ECO:0000256" key="1">
    <source>
        <dbReference type="ARBA" id="ARBA00004141"/>
    </source>
</evidence>
<feature type="transmembrane region" description="Helical" evidence="5">
    <location>
        <begin position="20"/>
        <end position="43"/>
    </location>
</feature>
<keyword evidence="3 5" id="KW-1133">Transmembrane helix</keyword>
<evidence type="ECO:0000313" key="7">
    <source>
        <dbReference type="Proteomes" id="UP001344817"/>
    </source>
</evidence>
<dbReference type="InterPro" id="IPR003689">
    <property type="entry name" value="ZIP"/>
</dbReference>
<evidence type="ECO:0000256" key="3">
    <source>
        <dbReference type="ARBA" id="ARBA00022989"/>
    </source>
</evidence>
<comment type="caution">
    <text evidence="6">The sequence shown here is derived from an EMBL/GenBank/DDBJ whole genome shotgun (WGS) entry which is preliminary data.</text>
</comment>
<comment type="subcellular location">
    <subcellularLocation>
        <location evidence="1">Membrane</location>
        <topology evidence="1">Multi-pass membrane protein</topology>
    </subcellularLocation>
</comment>
<feature type="transmembrane region" description="Helical" evidence="5">
    <location>
        <begin position="55"/>
        <end position="76"/>
    </location>
</feature>
<feature type="transmembrane region" description="Helical" evidence="5">
    <location>
        <begin position="276"/>
        <end position="300"/>
    </location>
</feature>
<feature type="transmembrane region" description="Helical" evidence="5">
    <location>
        <begin position="96"/>
        <end position="120"/>
    </location>
</feature>
<name>A0ABU7MMK0_9BACT</name>
<feature type="transmembrane region" description="Helical" evidence="5">
    <location>
        <begin position="312"/>
        <end position="333"/>
    </location>
</feature>
<feature type="transmembrane region" description="Helical" evidence="5">
    <location>
        <begin position="248"/>
        <end position="270"/>
    </location>
</feature>
<dbReference type="Pfam" id="PF02535">
    <property type="entry name" value="Zip"/>
    <property type="match status" value="1"/>
</dbReference>
<keyword evidence="4 5" id="KW-0472">Membrane</keyword>
<keyword evidence="7" id="KW-1185">Reference proteome</keyword>
<accession>A0ABU7MMK0</accession>
<dbReference type="EMBL" id="JAZDWZ010000008">
    <property type="protein sequence ID" value="MEE3928508.1"/>
    <property type="molecule type" value="Genomic_DNA"/>
</dbReference>
<protein>
    <submittedName>
        <fullName evidence="6">ZIP family metal transporter</fullName>
    </submittedName>
</protein>
<dbReference type="PANTHER" id="PTHR11040:SF44">
    <property type="entry name" value="PROTEIN ZNTC-RELATED"/>
    <property type="match status" value="1"/>
</dbReference>
<sequence>MQQLINNFSIQIGMNAARALFVFVVLFILLIIPICIAIILPLFKDRLTPKLKVYLYAFITGFFIVMSLFGFMRDAIEKSSLFALQVDANNKNITYLYNVILVFGGALVGIIFSFVVKYVISYKLNKKLMSIKGNKINAFVHVHDHDQNNIHNHEHPDYIFNRDDTISVAEDAISEKIAGKFKVIALVLLLTHRIPEGFILGYLINQYINNENSSLTIAFMISLVLHLIPEEILFYYRLRDAGYSKSKSILISVSALCLFLPFMLMGAYFADAISNLDWLFAFLLAAIGGIFLFTSLVEFFPEFYHTHFDKKTWLKVIIILLCGVLFAIFILSFHSHH</sequence>
<dbReference type="Proteomes" id="UP001344817">
    <property type="component" value="Unassembled WGS sequence"/>
</dbReference>